<organism evidence="2 3">
    <name type="scientific">Penicillium flavigenum</name>
    <dbReference type="NCBI Taxonomy" id="254877"/>
    <lineage>
        <taxon>Eukaryota</taxon>
        <taxon>Fungi</taxon>
        <taxon>Dikarya</taxon>
        <taxon>Ascomycota</taxon>
        <taxon>Pezizomycotina</taxon>
        <taxon>Eurotiomycetes</taxon>
        <taxon>Eurotiomycetidae</taxon>
        <taxon>Eurotiales</taxon>
        <taxon>Aspergillaceae</taxon>
        <taxon>Penicillium</taxon>
    </lineage>
</organism>
<dbReference type="OrthoDB" id="4359842at2759"/>
<feature type="compositionally biased region" description="Low complexity" evidence="1">
    <location>
        <begin position="225"/>
        <end position="234"/>
    </location>
</feature>
<evidence type="ECO:0000313" key="3">
    <source>
        <dbReference type="Proteomes" id="UP000191342"/>
    </source>
</evidence>
<feature type="compositionally biased region" description="Polar residues" evidence="1">
    <location>
        <begin position="23"/>
        <end position="51"/>
    </location>
</feature>
<feature type="compositionally biased region" description="Polar residues" evidence="1">
    <location>
        <begin position="123"/>
        <end position="133"/>
    </location>
</feature>
<gene>
    <name evidence="2" type="ORF">PENFLA_c021G09704</name>
</gene>
<dbReference type="STRING" id="254877.A0A1V6SXC9"/>
<feature type="compositionally biased region" description="Low complexity" evidence="1">
    <location>
        <begin position="337"/>
        <end position="353"/>
    </location>
</feature>
<evidence type="ECO:0000256" key="1">
    <source>
        <dbReference type="SAM" id="MobiDB-lite"/>
    </source>
</evidence>
<name>A0A1V6SXC9_9EURO</name>
<feature type="compositionally biased region" description="Low complexity" evidence="1">
    <location>
        <begin position="374"/>
        <end position="388"/>
    </location>
</feature>
<evidence type="ECO:0000313" key="2">
    <source>
        <dbReference type="EMBL" id="OQE18450.1"/>
    </source>
</evidence>
<dbReference type="Proteomes" id="UP000191342">
    <property type="component" value="Unassembled WGS sequence"/>
</dbReference>
<keyword evidence="3" id="KW-1185">Reference proteome</keyword>
<dbReference type="AlphaFoldDB" id="A0A1V6SXC9"/>
<proteinExistence type="predicted"/>
<feature type="region of interest" description="Disordered" evidence="1">
    <location>
        <begin position="537"/>
        <end position="705"/>
    </location>
</feature>
<feature type="compositionally biased region" description="Polar residues" evidence="1">
    <location>
        <begin position="253"/>
        <end position="286"/>
    </location>
</feature>
<reference evidence="3" key="1">
    <citation type="journal article" date="2017" name="Nat. Microbiol.">
        <title>Global analysis of biosynthetic gene clusters reveals vast potential of secondary metabolite production in Penicillium species.</title>
        <authorList>
            <person name="Nielsen J.C."/>
            <person name="Grijseels S."/>
            <person name="Prigent S."/>
            <person name="Ji B."/>
            <person name="Dainat J."/>
            <person name="Nielsen K.F."/>
            <person name="Frisvad J.C."/>
            <person name="Workman M."/>
            <person name="Nielsen J."/>
        </authorList>
    </citation>
    <scope>NUCLEOTIDE SEQUENCE [LARGE SCALE GENOMIC DNA]</scope>
    <source>
        <strain evidence="3">IBT 14082</strain>
    </source>
</reference>
<feature type="region of interest" description="Disordered" evidence="1">
    <location>
        <begin position="18"/>
        <end position="388"/>
    </location>
</feature>
<feature type="compositionally biased region" description="Polar residues" evidence="1">
    <location>
        <begin position="604"/>
        <end position="621"/>
    </location>
</feature>
<comment type="caution">
    <text evidence="2">The sequence shown here is derived from an EMBL/GenBank/DDBJ whole genome shotgun (WGS) entry which is preliminary data.</text>
</comment>
<feature type="compositionally biased region" description="Polar residues" evidence="1">
    <location>
        <begin position="554"/>
        <end position="563"/>
    </location>
</feature>
<sequence>MASDRTVRDLFPALVVGLDRETSGTPSVHDSDASSFHPSQSPTPVNKQTLPAQDIAELHAPTPIRFPPQLATDGNKSDRKPASPFRSTRIQFAPVEENSEQYLPAASHTVSYDSRCASIPTLDPQTTNTNSNAEGRPKDANPIPAPRIRLVIRKRPREPTPDSDTVSESTNAKEHPKDVTPTTPRTRIVVNKKSRAEGRANKATPISTPRVRLIIKKRSRETTPDSDTVSDPTSAKGTKDVTPIVTPVRAKLASQQTPSHSTQDSIPSTVPSDPRNPSSHLESNLLNPVEETPAESTFIPESNMDSPKPSALSTSQESSSDYDETSTSVNPTSELPATSTSPNSRSSSEEAPSGDAGHLSPTLDFVPSTPPNPSINSSMDPSSDPFMDPYMDSQQQPLDSAVMSGIPPFEDPNVLPSTFMYPEETPDQSNWTIDPMGVYTPEEYGRILASEQEVLREMADPHTDISTHLYSQTEEPYYTTINHLDRHTDISTHAYSQTEEPHYTTIDDLDRIFAEMEEATAGIDFLQPEYWAAIGRDQQSPSQPGALESDHAQAPTTSETLQSVEEADLGSVTKRARHSSPKIKSSSPELSSTLSVQTSVSMQCRSASSKAKSTTPPATSASKRRRSKNQSVTPAPTSSSSRRRSKASIKTETATPEPRATVTVSPRRLRSSDVMPSSSTSTSAKKNPKGNATPDSWETAPTADKMMSQMKETESMSWFDITAAWNENRSDLDDEMTWRALSKRWGRIKDRIGPWPGFDEALLDALSEFDSKPDDKSFAQIAEDISIQLGWDVSGTACQGRYEVLEESGKVDLKGKGRARK</sequence>
<accession>A0A1V6SXC9</accession>
<feature type="compositionally biased region" description="Low complexity" evidence="1">
    <location>
        <begin position="582"/>
        <end position="603"/>
    </location>
</feature>
<protein>
    <submittedName>
        <fullName evidence="2">Uncharacterized protein</fullName>
    </submittedName>
</protein>
<dbReference type="EMBL" id="MLQL01000021">
    <property type="protein sequence ID" value="OQE18450.1"/>
    <property type="molecule type" value="Genomic_DNA"/>
</dbReference>